<dbReference type="EMBL" id="JXTB01000260">
    <property type="protein sequence ID" value="PON49478.1"/>
    <property type="molecule type" value="Genomic_DNA"/>
</dbReference>
<protein>
    <submittedName>
        <fullName evidence="1">Uncharacterized protein</fullName>
    </submittedName>
</protein>
<reference evidence="2" key="1">
    <citation type="submission" date="2016-06" db="EMBL/GenBank/DDBJ databases">
        <title>Parallel loss of symbiosis genes in relatives of nitrogen-fixing non-legume Parasponia.</title>
        <authorList>
            <person name="Van Velzen R."/>
            <person name="Holmer R."/>
            <person name="Bu F."/>
            <person name="Rutten L."/>
            <person name="Van Zeijl A."/>
            <person name="Liu W."/>
            <person name="Santuari L."/>
            <person name="Cao Q."/>
            <person name="Sharma T."/>
            <person name="Shen D."/>
            <person name="Roswanjaya Y."/>
            <person name="Wardhani T."/>
            <person name="Kalhor M.S."/>
            <person name="Jansen J."/>
            <person name="Van den Hoogen J."/>
            <person name="Gungor B."/>
            <person name="Hartog M."/>
            <person name="Hontelez J."/>
            <person name="Verver J."/>
            <person name="Yang W.-C."/>
            <person name="Schijlen E."/>
            <person name="Repin R."/>
            <person name="Schilthuizen M."/>
            <person name="Schranz E."/>
            <person name="Heidstra R."/>
            <person name="Miyata K."/>
            <person name="Fedorova E."/>
            <person name="Kohlen W."/>
            <person name="Bisseling T."/>
            <person name="Smit S."/>
            <person name="Geurts R."/>
        </authorList>
    </citation>
    <scope>NUCLEOTIDE SEQUENCE [LARGE SCALE GENOMIC DNA]</scope>
    <source>
        <strain evidence="2">cv. WU1-14</strain>
    </source>
</reference>
<proteinExistence type="predicted"/>
<sequence length="71" mass="7710">MSIVIDVSKRRDTGSWIGQNRDLGSYWLPEAMLQNWSLWPKLPHGSMALSKMGCSSEVIDDGSSIGIGGEG</sequence>
<keyword evidence="2" id="KW-1185">Reference proteome</keyword>
<accession>A0A2P5BL17</accession>
<comment type="caution">
    <text evidence="1">The sequence shown here is derived from an EMBL/GenBank/DDBJ whole genome shotgun (WGS) entry which is preliminary data.</text>
</comment>
<gene>
    <name evidence="1" type="ORF">PanWU01x14_229940</name>
</gene>
<dbReference type="Proteomes" id="UP000237105">
    <property type="component" value="Unassembled WGS sequence"/>
</dbReference>
<evidence type="ECO:0000313" key="2">
    <source>
        <dbReference type="Proteomes" id="UP000237105"/>
    </source>
</evidence>
<organism evidence="1 2">
    <name type="scientific">Parasponia andersonii</name>
    <name type="common">Sponia andersonii</name>
    <dbReference type="NCBI Taxonomy" id="3476"/>
    <lineage>
        <taxon>Eukaryota</taxon>
        <taxon>Viridiplantae</taxon>
        <taxon>Streptophyta</taxon>
        <taxon>Embryophyta</taxon>
        <taxon>Tracheophyta</taxon>
        <taxon>Spermatophyta</taxon>
        <taxon>Magnoliopsida</taxon>
        <taxon>eudicotyledons</taxon>
        <taxon>Gunneridae</taxon>
        <taxon>Pentapetalae</taxon>
        <taxon>rosids</taxon>
        <taxon>fabids</taxon>
        <taxon>Rosales</taxon>
        <taxon>Cannabaceae</taxon>
        <taxon>Parasponia</taxon>
    </lineage>
</organism>
<dbReference type="AlphaFoldDB" id="A0A2P5BL17"/>
<evidence type="ECO:0000313" key="1">
    <source>
        <dbReference type="EMBL" id="PON49478.1"/>
    </source>
</evidence>
<name>A0A2P5BL17_PARAD</name>